<comment type="caution">
    <text evidence="1">The sequence shown here is derived from an EMBL/GenBank/DDBJ whole genome shotgun (WGS) entry which is preliminary data.</text>
</comment>
<protein>
    <submittedName>
        <fullName evidence="1">Uncharacterized protein</fullName>
    </submittedName>
</protein>
<proteinExistence type="predicted"/>
<evidence type="ECO:0000313" key="1">
    <source>
        <dbReference type="EMBL" id="RDL17530.1"/>
    </source>
</evidence>
<accession>A0A370SCP6</accession>
<dbReference type="Proteomes" id="UP000255365">
    <property type="component" value="Unassembled WGS sequence"/>
</dbReference>
<dbReference type="RefSeq" id="WP_047299762.1">
    <property type="nucleotide sequence ID" value="NZ_QRAV01000011.1"/>
</dbReference>
<dbReference type="AlphaFoldDB" id="A0A370SCP6"/>
<gene>
    <name evidence="1" type="ORF">DEU51_111106</name>
</gene>
<reference evidence="1 2" key="1">
    <citation type="submission" date="2018-07" db="EMBL/GenBank/DDBJ databases">
        <title>Genome sequencing of rice bacterial endophytes.</title>
        <authorList>
            <person name="Venturi V."/>
        </authorList>
    </citation>
    <scope>NUCLEOTIDE SEQUENCE [LARGE SCALE GENOMIC DNA]</scope>
    <source>
        <strain evidence="1 2">E2333</strain>
    </source>
</reference>
<evidence type="ECO:0000313" key="2">
    <source>
        <dbReference type="Proteomes" id="UP000255365"/>
    </source>
</evidence>
<sequence length="114" mass="12547">MTAQEKALEAPFLKEAVEGVLYVDQLKEYAHGQVVILSASLEDKITFKVWTTTGNNWSETKSAESAPSVMVFDIPAEIFTKNMQPGAGANLQYSVKRGKQDLGESPATKIRLEK</sequence>
<name>A0A370SCP6_PSEJE</name>
<organism evidence="1 2">
    <name type="scientific">Pseudomonas jessenii</name>
    <dbReference type="NCBI Taxonomy" id="77298"/>
    <lineage>
        <taxon>Bacteria</taxon>
        <taxon>Pseudomonadati</taxon>
        <taxon>Pseudomonadota</taxon>
        <taxon>Gammaproteobacteria</taxon>
        <taxon>Pseudomonadales</taxon>
        <taxon>Pseudomonadaceae</taxon>
        <taxon>Pseudomonas</taxon>
    </lineage>
</organism>
<dbReference type="EMBL" id="QRAV01000011">
    <property type="protein sequence ID" value="RDL17530.1"/>
    <property type="molecule type" value="Genomic_DNA"/>
</dbReference>